<comment type="subunit">
    <text evidence="6">Homodimer.</text>
</comment>
<proteinExistence type="inferred from homology"/>
<dbReference type="InterPro" id="IPR000890">
    <property type="entry name" value="Aliphatic_acid_kin_short-chain"/>
</dbReference>
<dbReference type="NCBIfam" id="TIGR00016">
    <property type="entry name" value="ackA"/>
    <property type="match status" value="1"/>
</dbReference>
<dbReference type="InterPro" id="IPR043129">
    <property type="entry name" value="ATPase_NBD"/>
</dbReference>
<dbReference type="PATRIC" id="fig|1666911.3.peg.2981"/>
<dbReference type="InterPro" id="IPR023865">
    <property type="entry name" value="Aliphatic_acid_kinase_CS"/>
</dbReference>
<name>A0A0P7ZTE0_9CYAN</name>
<evidence type="ECO:0000256" key="5">
    <source>
        <dbReference type="ARBA" id="ARBA00022840"/>
    </source>
</evidence>
<keyword evidence="5 6" id="KW-0067">ATP-binding</keyword>
<dbReference type="PRINTS" id="PR00471">
    <property type="entry name" value="ACETATEKNASE"/>
</dbReference>
<evidence type="ECO:0000313" key="9">
    <source>
        <dbReference type="Proteomes" id="UP000050465"/>
    </source>
</evidence>
<comment type="subcellular location">
    <subcellularLocation>
        <location evidence="6">Cytoplasm</location>
    </subcellularLocation>
</comment>
<keyword evidence="4 6" id="KW-0418">Kinase</keyword>
<dbReference type="GO" id="GO:0005524">
    <property type="term" value="F:ATP binding"/>
    <property type="evidence" value="ECO:0007669"/>
    <property type="project" value="UniProtKB-KW"/>
</dbReference>
<gene>
    <name evidence="6 8" type="primary">ackA</name>
    <name evidence="8" type="ORF">HLUCCA11_04840</name>
</gene>
<dbReference type="Pfam" id="PF00871">
    <property type="entry name" value="Acetate_kinase"/>
    <property type="match status" value="1"/>
</dbReference>
<feature type="binding site" evidence="6">
    <location>
        <position position="14"/>
    </location>
    <ligand>
        <name>ATP</name>
        <dbReference type="ChEBI" id="CHEBI:30616"/>
    </ligand>
</feature>
<feature type="active site" description="Proton donor/acceptor" evidence="6">
    <location>
        <position position="171"/>
    </location>
</feature>
<comment type="similarity">
    <text evidence="1 6 7">Belongs to the acetokinase family.</text>
</comment>
<dbReference type="HAMAP" id="MF_00020">
    <property type="entry name" value="Acetate_kinase"/>
    <property type="match status" value="1"/>
</dbReference>
<feature type="binding site" evidence="6">
    <location>
        <position position="7"/>
    </location>
    <ligand>
        <name>Mg(2+)</name>
        <dbReference type="ChEBI" id="CHEBI:18420"/>
    </ligand>
</feature>
<sequence length="418" mass="44616">MNILVLNAGSSSQKSCLYAIDNALDDARGSGLPCEPPEPIWEAQIDWLPQEKSARLTVHTSTGKQLKETVAACDRADDRADDRAETLSYLLSLLTHGPTQVIASLEEIDVVGHRVVHGGQDYSESVLITPAVKAAIARLSVLAPSHNPANLEGIALMEKLLGDLPQVAVFDTAFHSQMPEVAATYPGPYDWLAQGIRRYGFHGISHQYCMQRAAQILQRPVDELRLIICHLGNGGSLAAVKNGRSVDTTMGFTPLEGLMMGTRSGSVDPGILIHLMRQGQSADEIDRLLNKGSGLQGISGISHDLREIGEAIAQGNPRAKLALDLYIHRLKSCVGAMLMSLGGVDAIVFTAGIGEHAPQIRAAACEGMAFLGVALDAAANENAPVDTDIATVDSAVRVLVIKTQEDWAIAQACWQLIG</sequence>
<comment type="cofactor">
    <cofactor evidence="6">
        <name>Mg(2+)</name>
        <dbReference type="ChEBI" id="CHEBI:18420"/>
    </cofactor>
    <cofactor evidence="6">
        <name>Mn(2+)</name>
        <dbReference type="ChEBI" id="CHEBI:29035"/>
    </cofactor>
    <text evidence="6">Mg(2+). Can also accept Mn(2+).</text>
</comment>
<dbReference type="PROSITE" id="PS01076">
    <property type="entry name" value="ACETATE_KINASE_2"/>
    <property type="match status" value="1"/>
</dbReference>
<dbReference type="Gene3D" id="3.30.420.40">
    <property type="match status" value="2"/>
</dbReference>
<keyword evidence="6" id="KW-0460">Magnesium</keyword>
<evidence type="ECO:0000256" key="6">
    <source>
        <dbReference type="HAMAP-Rule" id="MF_00020"/>
    </source>
</evidence>
<dbReference type="GO" id="GO:0008776">
    <property type="term" value="F:acetate kinase activity"/>
    <property type="evidence" value="ECO:0007669"/>
    <property type="project" value="UniProtKB-UniRule"/>
</dbReference>
<feature type="binding site" evidence="6">
    <location>
        <begin position="352"/>
        <end position="356"/>
    </location>
    <ligand>
        <name>ATP</name>
        <dbReference type="ChEBI" id="CHEBI:30616"/>
    </ligand>
</feature>
<dbReference type="Proteomes" id="UP000050465">
    <property type="component" value="Unassembled WGS sequence"/>
</dbReference>
<dbReference type="GO" id="GO:0006085">
    <property type="term" value="P:acetyl-CoA biosynthetic process"/>
    <property type="evidence" value="ECO:0007669"/>
    <property type="project" value="UniProtKB-UniRule"/>
</dbReference>
<reference evidence="8 9" key="1">
    <citation type="submission" date="2015-09" db="EMBL/GenBank/DDBJ databases">
        <title>Identification and resolution of microdiversity through metagenomic sequencing of parallel consortia.</title>
        <authorList>
            <person name="Nelson W.C."/>
            <person name="Romine M.F."/>
            <person name="Lindemann S.R."/>
        </authorList>
    </citation>
    <scope>NUCLEOTIDE SEQUENCE [LARGE SCALE GENOMIC DNA]</scope>
    <source>
        <strain evidence="8">Ana</strain>
    </source>
</reference>
<protein>
    <recommendedName>
        <fullName evidence="6">Acetate kinase</fullName>
        <ecNumber evidence="6">2.7.2.1</ecNumber>
    </recommendedName>
    <alternativeName>
        <fullName evidence="6">Acetokinase</fullName>
    </alternativeName>
</protein>
<keyword evidence="3 6" id="KW-0547">Nucleotide-binding</keyword>
<comment type="pathway">
    <text evidence="6">Metabolic intermediate biosynthesis; acetyl-CoA biosynthesis; acetyl-CoA from acetate: step 1/2.</text>
</comment>
<dbReference type="AlphaFoldDB" id="A0A0P7ZTE0"/>
<comment type="catalytic activity">
    <reaction evidence="6">
        <text>acetate + ATP = acetyl phosphate + ADP</text>
        <dbReference type="Rhea" id="RHEA:11352"/>
        <dbReference type="ChEBI" id="CHEBI:22191"/>
        <dbReference type="ChEBI" id="CHEBI:30089"/>
        <dbReference type="ChEBI" id="CHEBI:30616"/>
        <dbReference type="ChEBI" id="CHEBI:456216"/>
        <dbReference type="EC" id="2.7.2.1"/>
    </reaction>
</comment>
<dbReference type="GO" id="GO:0005737">
    <property type="term" value="C:cytoplasm"/>
    <property type="evidence" value="ECO:0007669"/>
    <property type="project" value="UniProtKB-SubCell"/>
</dbReference>
<feature type="binding site" evidence="6">
    <location>
        <begin position="230"/>
        <end position="234"/>
    </location>
    <ligand>
        <name>ATP</name>
        <dbReference type="ChEBI" id="CHEBI:30616"/>
    </ligand>
</feature>
<evidence type="ECO:0000256" key="3">
    <source>
        <dbReference type="ARBA" id="ARBA00022741"/>
    </source>
</evidence>
<dbReference type="EC" id="2.7.2.1" evidence="6"/>
<dbReference type="GO" id="GO:0006083">
    <property type="term" value="P:acetate metabolic process"/>
    <property type="evidence" value="ECO:0007669"/>
    <property type="project" value="TreeGrafter"/>
</dbReference>
<dbReference type="EMBL" id="LJZR01000004">
    <property type="protein sequence ID" value="KPQ36820.1"/>
    <property type="molecule type" value="Genomic_DNA"/>
</dbReference>
<dbReference type="CDD" id="cd24010">
    <property type="entry name" value="ASKHA_NBD_AcK_PK"/>
    <property type="match status" value="1"/>
</dbReference>
<accession>A0A0P7ZTE0</accession>
<comment type="function">
    <text evidence="6">Catalyzes the formation of acetyl phosphate from acetate and ATP. Can also catalyze the reverse reaction.</text>
</comment>
<evidence type="ECO:0000313" key="8">
    <source>
        <dbReference type="EMBL" id="KPQ36820.1"/>
    </source>
</evidence>
<evidence type="ECO:0000256" key="2">
    <source>
        <dbReference type="ARBA" id="ARBA00022679"/>
    </source>
</evidence>
<dbReference type="InterPro" id="IPR004372">
    <property type="entry name" value="Ac/propionate_kinase"/>
</dbReference>
<evidence type="ECO:0000256" key="4">
    <source>
        <dbReference type="ARBA" id="ARBA00022777"/>
    </source>
</evidence>
<dbReference type="PANTHER" id="PTHR21060">
    <property type="entry name" value="ACETATE KINASE"/>
    <property type="match status" value="1"/>
</dbReference>
<keyword evidence="6" id="KW-0963">Cytoplasm</keyword>
<comment type="caution">
    <text evidence="8">The sequence shown here is derived from an EMBL/GenBank/DDBJ whole genome shotgun (WGS) entry which is preliminary data.</text>
</comment>
<feature type="site" description="Transition state stabilizer" evidence="6">
    <location>
        <position position="202"/>
    </location>
</feature>
<feature type="binding site" evidence="6">
    <location>
        <position position="114"/>
    </location>
    <ligand>
        <name>substrate</name>
    </ligand>
</feature>
<dbReference type="STRING" id="1666911.HLUCCA11_04840"/>
<evidence type="ECO:0000256" key="1">
    <source>
        <dbReference type="ARBA" id="ARBA00008748"/>
    </source>
</evidence>
<dbReference type="SUPFAM" id="SSF53067">
    <property type="entry name" value="Actin-like ATPase domain"/>
    <property type="match status" value="2"/>
</dbReference>
<dbReference type="UniPathway" id="UPA00340">
    <property type="reaction ID" value="UER00458"/>
</dbReference>
<dbReference type="PIRSF" id="PIRSF000722">
    <property type="entry name" value="Acetate_prop_kin"/>
    <property type="match status" value="1"/>
</dbReference>
<dbReference type="PANTHER" id="PTHR21060:SF15">
    <property type="entry name" value="ACETATE KINASE-RELATED"/>
    <property type="match status" value="1"/>
</dbReference>
<keyword evidence="2 6" id="KW-0808">Transferase</keyword>
<feature type="binding site" evidence="6">
    <location>
        <begin position="304"/>
        <end position="306"/>
    </location>
    <ligand>
        <name>ATP</name>
        <dbReference type="ChEBI" id="CHEBI:30616"/>
    </ligand>
</feature>
<feature type="binding site" evidence="6">
    <location>
        <position position="405"/>
    </location>
    <ligand>
        <name>Mg(2+)</name>
        <dbReference type="ChEBI" id="CHEBI:18420"/>
    </ligand>
</feature>
<keyword evidence="6" id="KW-0479">Metal-binding</keyword>
<evidence type="ECO:0000256" key="7">
    <source>
        <dbReference type="RuleBase" id="RU003835"/>
    </source>
</evidence>
<feature type="site" description="Transition state stabilizer" evidence="6">
    <location>
        <position position="263"/>
    </location>
</feature>
<dbReference type="GO" id="GO:0000287">
    <property type="term" value="F:magnesium ion binding"/>
    <property type="evidence" value="ECO:0007669"/>
    <property type="project" value="UniProtKB-UniRule"/>
</dbReference>
<dbReference type="PROSITE" id="PS01075">
    <property type="entry name" value="ACETATE_KINASE_1"/>
    <property type="match status" value="1"/>
</dbReference>
<organism evidence="8 9">
    <name type="scientific">Phormidesmis priestleyi Ana</name>
    <dbReference type="NCBI Taxonomy" id="1666911"/>
    <lineage>
        <taxon>Bacteria</taxon>
        <taxon>Bacillati</taxon>
        <taxon>Cyanobacteriota</taxon>
        <taxon>Cyanophyceae</taxon>
        <taxon>Leptolyngbyales</taxon>
        <taxon>Leptolyngbyaceae</taxon>
        <taxon>Phormidesmis</taxon>
    </lineage>
</organism>